<comment type="caution">
    <text evidence="2">The sequence shown here is derived from an EMBL/GenBank/DDBJ whole genome shotgun (WGS) entry which is preliminary data.</text>
</comment>
<feature type="transmembrane region" description="Helical" evidence="1">
    <location>
        <begin position="64"/>
        <end position="86"/>
    </location>
</feature>
<evidence type="ECO:0000313" key="2">
    <source>
        <dbReference type="EMBL" id="MBK1785011.1"/>
    </source>
</evidence>
<name>A0A934QRS1_9PSEU</name>
<keyword evidence="1" id="KW-0472">Membrane</keyword>
<sequence length="156" mass="15546">MSHPLARGLAAGAAGVTALNTVTYLDMALRGRAASSTPERTVDSLASAVGLRVPGVGETRRNRLTGLGAVLGTLAGTAVGVGYGALHALGWRPSPPVGALAVTAAAMVAGSGPMTALGITDPRGWSATDWLSDVLPHLAYGAVTAATYRAMEPAAE</sequence>
<evidence type="ECO:0000256" key="1">
    <source>
        <dbReference type="SAM" id="Phobius"/>
    </source>
</evidence>
<dbReference type="AlphaFoldDB" id="A0A934QRS1"/>
<dbReference type="RefSeq" id="WP_200317819.1">
    <property type="nucleotide sequence ID" value="NZ_JAENJH010000002.1"/>
</dbReference>
<dbReference type="Proteomes" id="UP000635245">
    <property type="component" value="Unassembled WGS sequence"/>
</dbReference>
<dbReference type="EMBL" id="JAENJH010000002">
    <property type="protein sequence ID" value="MBK1785011.1"/>
    <property type="molecule type" value="Genomic_DNA"/>
</dbReference>
<accession>A0A934QRS1</accession>
<organism evidence="2 3">
    <name type="scientific">Prauserella cavernicola</name>
    <dbReference type="NCBI Taxonomy" id="2800127"/>
    <lineage>
        <taxon>Bacteria</taxon>
        <taxon>Bacillati</taxon>
        <taxon>Actinomycetota</taxon>
        <taxon>Actinomycetes</taxon>
        <taxon>Pseudonocardiales</taxon>
        <taxon>Pseudonocardiaceae</taxon>
        <taxon>Prauserella</taxon>
    </lineage>
</organism>
<reference evidence="2" key="1">
    <citation type="submission" date="2020-12" db="EMBL/GenBank/DDBJ databases">
        <title>Prauserella sp. ASG 168, a novel actinomycete isolated from cave rock.</title>
        <authorList>
            <person name="Suriyachadkun C."/>
        </authorList>
    </citation>
    <scope>NUCLEOTIDE SEQUENCE</scope>
    <source>
        <strain evidence="2">ASG 168</strain>
    </source>
</reference>
<evidence type="ECO:0000313" key="3">
    <source>
        <dbReference type="Proteomes" id="UP000635245"/>
    </source>
</evidence>
<gene>
    <name evidence="2" type="ORF">JHE00_11805</name>
</gene>
<protein>
    <submittedName>
        <fullName evidence="2">Uncharacterized protein</fullName>
    </submittedName>
</protein>
<keyword evidence="3" id="KW-1185">Reference proteome</keyword>
<keyword evidence="1" id="KW-0812">Transmembrane</keyword>
<proteinExistence type="predicted"/>
<feature type="transmembrane region" description="Helical" evidence="1">
    <location>
        <begin position="98"/>
        <end position="119"/>
    </location>
</feature>
<keyword evidence="1" id="KW-1133">Transmembrane helix</keyword>